<dbReference type="RefSeq" id="XP_062713104.1">
    <property type="nucleotide sequence ID" value="XM_062857120.1"/>
</dbReference>
<evidence type="ECO:0000313" key="1">
    <source>
        <dbReference type="EnsemblMetazoa" id="AALFPA23_012650.P18204"/>
    </source>
</evidence>
<accession>A0ABM1YW53</accession>
<reference evidence="1" key="2">
    <citation type="submission" date="2025-05" db="UniProtKB">
        <authorList>
            <consortium name="EnsemblMetazoa"/>
        </authorList>
    </citation>
    <scope>IDENTIFICATION</scope>
    <source>
        <strain evidence="1">Foshan</strain>
    </source>
</reference>
<proteinExistence type="predicted"/>
<dbReference type="GeneID" id="134291693"/>
<dbReference type="EnsemblMetazoa" id="AALFPA23_012650.R18204">
    <property type="protein sequence ID" value="AALFPA23_012650.P18204"/>
    <property type="gene ID" value="AALFPA23_012650"/>
</dbReference>
<protein>
    <submittedName>
        <fullName evidence="1">Uncharacterized protein</fullName>
    </submittedName>
</protein>
<dbReference type="EnsemblMetazoa" id="AALFPA23_003333.R3617">
    <property type="protein sequence ID" value="AALFPA23_003333.P3617"/>
    <property type="gene ID" value="AALFPA23_003333"/>
</dbReference>
<sequence length="220" mass="25450">MRYTRYTRTHIIVKQILINQTSKQVHSVYVYSARTKFSSKISQLFLFSAKSGENMDYFWRVLSKVVGPIPVSIKVILEQLRYIHGGLAYLNDDVINAMEEEVKHLPETTGKLDREWQKMIGFNGPLKNFRFVLGERSLLKVISNIVEKQGISKFTKELIKQDFLGKSESAPEKQTEQSVRQKVIEFYTKKCSNGSNAETYFFDQIASMKVDMMKLARGRS</sequence>
<reference evidence="2" key="1">
    <citation type="journal article" date="2015" name="Proc. Natl. Acad. Sci. U.S.A.">
        <title>Genome sequence of the Asian Tiger mosquito, Aedes albopictus, reveals insights into its biology, genetics, and evolution.</title>
        <authorList>
            <person name="Chen X.G."/>
            <person name="Jiang X."/>
            <person name="Gu J."/>
            <person name="Xu M."/>
            <person name="Wu Y."/>
            <person name="Deng Y."/>
            <person name="Zhang C."/>
            <person name="Bonizzoni M."/>
            <person name="Dermauw W."/>
            <person name="Vontas J."/>
            <person name="Armbruster P."/>
            <person name="Huang X."/>
            <person name="Yang Y."/>
            <person name="Zhang H."/>
            <person name="He W."/>
            <person name="Peng H."/>
            <person name="Liu Y."/>
            <person name="Wu K."/>
            <person name="Chen J."/>
            <person name="Lirakis M."/>
            <person name="Topalis P."/>
            <person name="Van Leeuwen T."/>
            <person name="Hall A.B."/>
            <person name="Jiang X."/>
            <person name="Thorpe C."/>
            <person name="Mueller R.L."/>
            <person name="Sun C."/>
            <person name="Waterhouse R.M."/>
            <person name="Yan G."/>
            <person name="Tu Z.J."/>
            <person name="Fang X."/>
            <person name="James A.A."/>
        </authorList>
    </citation>
    <scope>NUCLEOTIDE SEQUENCE [LARGE SCALE GENOMIC DNA]</scope>
    <source>
        <strain evidence="2">Foshan</strain>
    </source>
</reference>
<dbReference type="Proteomes" id="UP000069940">
    <property type="component" value="Unassembled WGS sequence"/>
</dbReference>
<evidence type="ECO:0000313" key="2">
    <source>
        <dbReference type="Proteomes" id="UP000069940"/>
    </source>
</evidence>
<dbReference type="RefSeq" id="XP_062715767.1">
    <property type="nucleotide sequence ID" value="XM_062859783.1"/>
</dbReference>
<dbReference type="GeneID" id="109421129"/>
<dbReference type="RefSeq" id="XP_062715200.1">
    <property type="nucleotide sequence ID" value="XM_062859216.1"/>
</dbReference>
<name>A0ABM1YW53_AEDAL</name>
<dbReference type="GeneID" id="134290096"/>
<organism evidence="1 2">
    <name type="scientific">Aedes albopictus</name>
    <name type="common">Asian tiger mosquito</name>
    <name type="synonym">Stegomyia albopicta</name>
    <dbReference type="NCBI Taxonomy" id="7160"/>
    <lineage>
        <taxon>Eukaryota</taxon>
        <taxon>Metazoa</taxon>
        <taxon>Ecdysozoa</taxon>
        <taxon>Arthropoda</taxon>
        <taxon>Hexapoda</taxon>
        <taxon>Insecta</taxon>
        <taxon>Pterygota</taxon>
        <taxon>Neoptera</taxon>
        <taxon>Endopterygota</taxon>
        <taxon>Diptera</taxon>
        <taxon>Nematocera</taxon>
        <taxon>Culicoidea</taxon>
        <taxon>Culicidae</taxon>
        <taxon>Culicinae</taxon>
        <taxon>Aedini</taxon>
        <taxon>Aedes</taxon>
        <taxon>Stegomyia</taxon>
    </lineage>
</organism>
<keyword evidence="2" id="KW-1185">Reference proteome</keyword>
<dbReference type="EnsemblMetazoa" id="AALFPA23_004027.R4776">
    <property type="protein sequence ID" value="AALFPA23_004027.P4776"/>
    <property type="gene ID" value="AALFPA23_004027"/>
</dbReference>